<dbReference type="Proteomes" id="UP000217257">
    <property type="component" value="Chromosome"/>
</dbReference>
<dbReference type="EMBL" id="CP022098">
    <property type="protein sequence ID" value="ATB44241.1"/>
    <property type="molecule type" value="Genomic_DNA"/>
</dbReference>
<gene>
    <name evidence="2" type="ORF">CYFUS_009728</name>
</gene>
<sequence length="535" mass="58575">MLCGWFLFVLFLQSACATGTPRDRVPPPAPKVGEALKAEPGLESATVYAVDFLEPGPVSTRPVRISRAEFQRAFLRLSRDVRLKHKTPRQAAHELLSLLDPSPDAPWVAATGVWKLEQYRGEGFTFIPERQEGLVVLTPQAEQALKEKYLRWCEHQGGGDCLGLLDDDAWLRTDDRRTLALALAFGTVFDETRAALGRELLDARAIVSMVVWTVALYCMMWVVPEPTTKALAATLTVLLMSYLGLETVYGLMDGWARLADTAHHASTFEELRAAGEDFGRVLGEDAARAMILAVATLSGHTLGQVLPRVKSLPGFNLAGRQWKAQGGAAVMSRVEAEETALVTEGALAHAIAAVETVATSPQGPMAVVMFKKGLGSGKAKAPGGRFAETVIRHRGGNRQVELSDGQRWHLPRGKSAADIPAQDKVGDMLQEAVTRASKEWGPDRLSDAEKEAIKTALDKGEYWLARLLEREARGRYVQTKVKAQFEHLYDFSLSKGIDVVDPATGTRYEILSGSASNLARHGRRMAGEFFRMLAF</sequence>
<protein>
    <recommendedName>
        <fullName evidence="4">Lipoprotein</fullName>
    </recommendedName>
</protein>
<dbReference type="AlphaFoldDB" id="A0A250JLH8"/>
<evidence type="ECO:0000256" key="1">
    <source>
        <dbReference type="SAM" id="SignalP"/>
    </source>
</evidence>
<name>A0A250JLH8_9BACT</name>
<evidence type="ECO:0000313" key="2">
    <source>
        <dbReference type="EMBL" id="ATB44241.1"/>
    </source>
</evidence>
<accession>A0A250JLH8</accession>
<dbReference type="KEGG" id="cfus:CYFUS_009728"/>
<feature type="chain" id="PRO_5012535466" description="Lipoprotein" evidence="1">
    <location>
        <begin position="18"/>
        <end position="535"/>
    </location>
</feature>
<feature type="signal peptide" evidence="1">
    <location>
        <begin position="1"/>
        <end position="17"/>
    </location>
</feature>
<proteinExistence type="predicted"/>
<organism evidence="2 3">
    <name type="scientific">Cystobacter fuscus</name>
    <dbReference type="NCBI Taxonomy" id="43"/>
    <lineage>
        <taxon>Bacteria</taxon>
        <taxon>Pseudomonadati</taxon>
        <taxon>Myxococcota</taxon>
        <taxon>Myxococcia</taxon>
        <taxon>Myxococcales</taxon>
        <taxon>Cystobacterineae</taxon>
        <taxon>Archangiaceae</taxon>
        <taxon>Cystobacter</taxon>
    </lineage>
</organism>
<evidence type="ECO:0008006" key="4">
    <source>
        <dbReference type="Google" id="ProtNLM"/>
    </source>
</evidence>
<keyword evidence="1" id="KW-0732">Signal</keyword>
<evidence type="ECO:0000313" key="3">
    <source>
        <dbReference type="Proteomes" id="UP000217257"/>
    </source>
</evidence>
<reference evidence="2 3" key="1">
    <citation type="submission" date="2017-06" db="EMBL/GenBank/DDBJ databases">
        <title>Sequencing and comparative analysis of myxobacterial genomes.</title>
        <authorList>
            <person name="Rupp O."/>
            <person name="Goesmann A."/>
            <person name="Sogaard-Andersen L."/>
        </authorList>
    </citation>
    <scope>NUCLEOTIDE SEQUENCE [LARGE SCALE GENOMIC DNA]</scope>
    <source>
        <strain evidence="2 3">DSM 52655</strain>
    </source>
</reference>